<sequence>MNLLLNHDGDIRTELSMLYAKLQIYYLMQIYLWRKHDIERAKIFKARLKQLQDSEIEDKQQDVSTRTLCTVYMRMRESYVHELAMVDRVLEEHPALFLMENEQIMEILEKETEDYASKGECDI</sequence>
<dbReference type="EMBL" id="AWSV01000025">
    <property type="protein sequence ID" value="ERI88744.1"/>
    <property type="molecule type" value="Genomic_DNA"/>
</dbReference>
<proteinExistence type="predicted"/>
<dbReference type="Proteomes" id="UP000016496">
    <property type="component" value="Unassembled WGS sequence"/>
</dbReference>
<protein>
    <submittedName>
        <fullName evidence="1">Uncharacterized protein</fullName>
    </submittedName>
</protein>
<dbReference type="HOGENOM" id="CLU_1977152_0_0_10"/>
<dbReference type="RefSeq" id="WP_021646479.1">
    <property type="nucleotide sequence ID" value="NZ_KE993145.1"/>
</dbReference>
<evidence type="ECO:0000313" key="2">
    <source>
        <dbReference type="Proteomes" id="UP000016496"/>
    </source>
</evidence>
<dbReference type="PATRIC" id="fig|1321819.3.peg.367"/>
<evidence type="ECO:0000313" key="1">
    <source>
        <dbReference type="EMBL" id="ERI88744.1"/>
    </source>
</evidence>
<organism evidence="1 2">
    <name type="scientific">Bacteroides pyogenes F0041</name>
    <dbReference type="NCBI Taxonomy" id="1321819"/>
    <lineage>
        <taxon>Bacteria</taxon>
        <taxon>Pseudomonadati</taxon>
        <taxon>Bacteroidota</taxon>
        <taxon>Bacteroidia</taxon>
        <taxon>Bacteroidales</taxon>
        <taxon>Bacteroidaceae</taxon>
        <taxon>Bacteroides</taxon>
    </lineage>
</organism>
<reference evidence="1 2" key="1">
    <citation type="submission" date="2013-08" db="EMBL/GenBank/DDBJ databases">
        <authorList>
            <person name="Weinstock G."/>
            <person name="Sodergren E."/>
            <person name="Wylie T."/>
            <person name="Fulton L."/>
            <person name="Fulton R."/>
            <person name="Fronick C."/>
            <person name="O'Laughlin M."/>
            <person name="Godfrey J."/>
            <person name="Miner T."/>
            <person name="Herter B."/>
            <person name="Appelbaum E."/>
            <person name="Cordes M."/>
            <person name="Lek S."/>
            <person name="Wollam A."/>
            <person name="Pepin K.H."/>
            <person name="Palsikar V.B."/>
            <person name="Mitreva M."/>
            <person name="Wilson R.K."/>
        </authorList>
    </citation>
    <scope>NUCLEOTIDE SEQUENCE [LARGE SCALE GENOMIC DNA]</scope>
    <source>
        <strain evidence="1 2">F0041</strain>
    </source>
</reference>
<comment type="caution">
    <text evidence="1">The sequence shown here is derived from an EMBL/GenBank/DDBJ whole genome shotgun (WGS) entry which is preliminary data.</text>
</comment>
<dbReference type="AlphaFoldDB" id="U2CE36"/>
<name>U2CE36_9BACE</name>
<gene>
    <name evidence="1" type="ORF">HMPREF1981_00391</name>
</gene>
<accession>U2CE36</accession>